<dbReference type="Proteomes" id="UP000318405">
    <property type="component" value="Unassembled WGS sequence"/>
</dbReference>
<dbReference type="InterPro" id="IPR044697">
    <property type="entry name" value="UGlyAH_cupin_C"/>
</dbReference>
<dbReference type="InterPro" id="IPR044704">
    <property type="entry name" value="UGlyAH_cupin_N"/>
</dbReference>
<comment type="caution">
    <text evidence="2">The sequence shown here is derived from an EMBL/GenBank/DDBJ whole genome shotgun (WGS) entry which is preliminary data.</text>
</comment>
<reference evidence="2 3" key="1">
    <citation type="submission" date="2019-07" db="EMBL/GenBank/DDBJ databases">
        <title>Qingshengfaniella alkalisoli gen. nov., sp. nov., isolated from saline soil.</title>
        <authorList>
            <person name="Xu L."/>
            <person name="Huang X.-X."/>
            <person name="Sun J.-Q."/>
        </authorList>
    </citation>
    <scope>NUCLEOTIDE SEQUENCE [LARGE SCALE GENOMIC DNA]</scope>
    <source>
        <strain evidence="2 3">DSM 27279</strain>
    </source>
</reference>
<dbReference type="InterPro" id="IPR017627">
    <property type="entry name" value="UGHY"/>
</dbReference>
<evidence type="ECO:0000259" key="1">
    <source>
        <dbReference type="Pfam" id="PF07883"/>
    </source>
</evidence>
<gene>
    <name evidence="2" type="ORF">FOZ76_11435</name>
</gene>
<organism evidence="2 3">
    <name type="scientific">Verticiella sediminum</name>
    <dbReference type="NCBI Taxonomy" id="1247510"/>
    <lineage>
        <taxon>Bacteria</taxon>
        <taxon>Pseudomonadati</taxon>
        <taxon>Pseudomonadota</taxon>
        <taxon>Betaproteobacteria</taxon>
        <taxon>Burkholderiales</taxon>
        <taxon>Alcaligenaceae</taxon>
        <taxon>Verticiella</taxon>
    </lineage>
</organism>
<protein>
    <submittedName>
        <fullName evidence="2">(S)-ureidoglycine aminohydrolase</fullName>
        <ecNumber evidence="2">3.5.3.26</ecNumber>
    </submittedName>
</protein>
<dbReference type="SUPFAM" id="SSF51182">
    <property type="entry name" value="RmlC-like cupins"/>
    <property type="match status" value="1"/>
</dbReference>
<dbReference type="Pfam" id="PF07883">
    <property type="entry name" value="Cupin_2"/>
    <property type="match status" value="1"/>
</dbReference>
<accession>A0A556ARR4</accession>
<dbReference type="InterPro" id="IPR011051">
    <property type="entry name" value="RmlC_Cupin_sf"/>
</dbReference>
<sequence length="235" mass="26272">MYAVMPPEGVLESRLPNFRATRARVLAAPALGARFAQILLQIAADGGMEKPRCDSLQHFLYVVEGAAELVLDGATHRLTPGQYAYVPVACAFRLRAADGAATEVMWIQKPYQRLDGVAAPAPFVGDAANVAAVCKHTEGRTWQHLLPDELGFDFAVNILAFEPGNYFPMVETHVMEHGLYMLEGQGMYLLQDQWHECWAKDFIYMAPFCPQFFYATGWSRAAYLLYKDVNRDVAF</sequence>
<feature type="domain" description="Cupin type-2" evidence="1">
    <location>
        <begin position="46"/>
        <end position="107"/>
    </location>
</feature>
<dbReference type="CDD" id="cd02211">
    <property type="entry name" value="cupin_UGlyAH_N"/>
    <property type="match status" value="1"/>
</dbReference>
<dbReference type="OrthoDB" id="9814939at2"/>
<evidence type="ECO:0000313" key="3">
    <source>
        <dbReference type="Proteomes" id="UP000318405"/>
    </source>
</evidence>
<dbReference type="PANTHER" id="PTHR34571">
    <property type="entry name" value="(S)-UREIDOGLYCINE AMINOHYDROLASE"/>
    <property type="match status" value="1"/>
</dbReference>
<dbReference type="InterPro" id="IPR014710">
    <property type="entry name" value="RmlC-like_jellyroll"/>
</dbReference>
<dbReference type="EC" id="3.5.3.26" evidence="2"/>
<keyword evidence="3" id="KW-1185">Reference proteome</keyword>
<proteinExistence type="predicted"/>
<evidence type="ECO:0000313" key="2">
    <source>
        <dbReference type="EMBL" id="TSH95125.1"/>
    </source>
</evidence>
<dbReference type="AlphaFoldDB" id="A0A556ARR4"/>
<name>A0A556ARR4_9BURK</name>
<dbReference type="Gene3D" id="2.60.120.10">
    <property type="entry name" value="Jelly Rolls"/>
    <property type="match status" value="2"/>
</dbReference>
<dbReference type="CDD" id="cd02212">
    <property type="entry name" value="cupin_UGlyAH_C"/>
    <property type="match status" value="1"/>
</dbReference>
<dbReference type="NCBIfam" id="TIGR03214">
    <property type="entry name" value="ura-cupin"/>
    <property type="match status" value="1"/>
</dbReference>
<dbReference type="EMBL" id="VLTJ01000022">
    <property type="protein sequence ID" value="TSH95125.1"/>
    <property type="molecule type" value="Genomic_DNA"/>
</dbReference>
<dbReference type="GO" id="GO:0071522">
    <property type="term" value="F:ureidoglycine aminohydrolase activity"/>
    <property type="evidence" value="ECO:0007669"/>
    <property type="project" value="UniProtKB-EC"/>
</dbReference>
<dbReference type="PANTHER" id="PTHR34571:SF1">
    <property type="entry name" value="(S)-UREIDOGLYCINE AMINOHYDROLASE"/>
    <property type="match status" value="1"/>
</dbReference>
<dbReference type="InterPro" id="IPR013096">
    <property type="entry name" value="Cupin_2"/>
</dbReference>
<keyword evidence="2" id="KW-0378">Hydrolase</keyword>